<protein>
    <submittedName>
        <fullName evidence="2">Uncharacterized protein</fullName>
    </submittedName>
</protein>
<comment type="caution">
    <text evidence="2">The sequence shown here is derived from an EMBL/GenBank/DDBJ whole genome shotgun (WGS) entry which is preliminary data.</text>
</comment>
<evidence type="ECO:0000313" key="3">
    <source>
        <dbReference type="EMBL" id="RZE43216.1"/>
    </source>
</evidence>
<dbReference type="EMBL" id="PKLL01000010">
    <property type="protein sequence ID" value="RZE25427.1"/>
    <property type="molecule type" value="Genomic_DNA"/>
</dbReference>
<dbReference type="AlphaFoldDB" id="A0A8G2E5S0"/>
<dbReference type="EMBL" id="VOGX01000018">
    <property type="protein sequence ID" value="TWV27206.1"/>
    <property type="molecule type" value="Genomic_DNA"/>
</dbReference>
<dbReference type="Proteomes" id="UP000292693">
    <property type="component" value="Unassembled WGS sequence"/>
</dbReference>
<proteinExistence type="predicted"/>
<evidence type="ECO:0000313" key="5">
    <source>
        <dbReference type="Proteomes" id="UP000292095"/>
    </source>
</evidence>
<feature type="region of interest" description="Disordered" evidence="1">
    <location>
        <begin position="1"/>
        <end position="69"/>
    </location>
</feature>
<dbReference type="Proteomes" id="UP000292095">
    <property type="component" value="Unassembled WGS sequence"/>
</dbReference>
<accession>A0A8G2E5S0</accession>
<reference evidence="4" key="2">
    <citation type="journal article" date="2019" name="Microbiol. Resour. Announc.">
        <title>Draft Genomic Sequences of Streptomyces misionensis and Streptomyces albidoflavus, bacteria applied for phytopathogen biocontrol.</title>
        <authorList>
            <person name="Pylro V."/>
            <person name="Dias A."/>
            <person name="Andreote F."/>
            <person name="Varani A."/>
            <person name="Andreote C."/>
            <person name="Bernardo E."/>
            <person name="Martins T."/>
        </authorList>
    </citation>
    <scope>NUCLEOTIDE SEQUENCE</scope>
    <source>
        <strain evidence="4">77</strain>
    </source>
</reference>
<feature type="compositionally biased region" description="Basic residues" evidence="1">
    <location>
        <begin position="1"/>
        <end position="12"/>
    </location>
</feature>
<evidence type="ECO:0000313" key="6">
    <source>
        <dbReference type="Proteomes" id="UP000292693"/>
    </source>
</evidence>
<evidence type="ECO:0000313" key="4">
    <source>
        <dbReference type="EMBL" id="TWV27206.1"/>
    </source>
</evidence>
<organism evidence="2 6">
    <name type="scientific">Streptomyces albidoflavus</name>
    <dbReference type="NCBI Taxonomy" id="1886"/>
    <lineage>
        <taxon>Bacteria</taxon>
        <taxon>Bacillati</taxon>
        <taxon>Actinomycetota</taxon>
        <taxon>Actinomycetes</taxon>
        <taxon>Kitasatosporales</taxon>
        <taxon>Streptomycetaceae</taxon>
        <taxon>Streptomyces</taxon>
        <taxon>Streptomyces albidoflavus group</taxon>
    </lineage>
</organism>
<reference evidence="4" key="3">
    <citation type="submission" date="2019-07" db="EMBL/GenBank/DDBJ databases">
        <authorList>
            <person name="Pylro V."/>
            <person name="Dias A."/>
            <person name="Andreote F."/>
            <person name="Varani A."/>
            <person name="Andreote C."/>
            <person name="Bernardo E."/>
            <person name="Martins T."/>
        </authorList>
    </citation>
    <scope>NUCLEOTIDE SEQUENCE</scope>
    <source>
        <strain evidence="4">77</strain>
    </source>
</reference>
<evidence type="ECO:0000313" key="2">
    <source>
        <dbReference type="EMBL" id="RZE25427.1"/>
    </source>
</evidence>
<evidence type="ECO:0000313" key="7">
    <source>
        <dbReference type="Proteomes" id="UP000318052"/>
    </source>
</evidence>
<keyword evidence="7" id="KW-1185">Reference proteome</keyword>
<dbReference type="Proteomes" id="UP000318052">
    <property type="component" value="Unassembled WGS sequence"/>
</dbReference>
<gene>
    <name evidence="3" type="ORF">C0Q91_08695</name>
    <name evidence="2" type="ORF">C0Q92_08740</name>
    <name evidence="4" type="ORF">FRZ02_11350</name>
</gene>
<dbReference type="EMBL" id="PKLK01000008">
    <property type="protein sequence ID" value="RZE43216.1"/>
    <property type="molecule type" value="Genomic_DNA"/>
</dbReference>
<reference evidence="5 6" key="1">
    <citation type="submission" date="2017-12" db="EMBL/GenBank/DDBJ databases">
        <title>Population genomics insights into the ecological differentiation and adaptive evolution in streptomycetes.</title>
        <authorList>
            <person name="Li Y."/>
            <person name="Huang Y."/>
        </authorList>
    </citation>
    <scope>NUCLEOTIDE SEQUENCE [LARGE SCALE GENOMIC DNA]</scope>
    <source>
        <strain evidence="3 5">FXJ.2339</strain>
        <strain evidence="2 6">NBRC 100770</strain>
    </source>
</reference>
<name>A0A8G2E5S0_9ACTN</name>
<evidence type="ECO:0000256" key="1">
    <source>
        <dbReference type="SAM" id="MobiDB-lite"/>
    </source>
</evidence>
<sequence>MANSARHGHARSGRKDGYTPHPGLRTRVRRVRACDLPRVEAGPSARTRNARGARPPPIPGVANPRTLMT</sequence>